<dbReference type="PANTHER" id="PTHR38224">
    <property type="entry name" value="PHLOEM SPECIFIC PROTEIN"/>
    <property type="match status" value="1"/>
</dbReference>
<evidence type="ECO:0000313" key="3">
    <source>
        <dbReference type="Proteomes" id="UP000187406"/>
    </source>
</evidence>
<keyword evidence="3" id="KW-1185">Reference proteome</keyword>
<protein>
    <submittedName>
        <fullName evidence="2">Uncharacterized protein</fullName>
    </submittedName>
</protein>
<dbReference type="Proteomes" id="UP000187406">
    <property type="component" value="Unassembled WGS sequence"/>
</dbReference>
<comment type="caution">
    <text evidence="2">The sequence shown here is derived from an EMBL/GenBank/DDBJ whole genome shotgun (WGS) entry which is preliminary data.</text>
</comment>
<gene>
    <name evidence="2" type="ORF">CFOL_v3_08648</name>
</gene>
<reference evidence="3" key="1">
    <citation type="submission" date="2016-04" db="EMBL/GenBank/DDBJ databases">
        <title>Cephalotus genome sequencing.</title>
        <authorList>
            <person name="Fukushima K."/>
            <person name="Hasebe M."/>
            <person name="Fang X."/>
        </authorList>
    </citation>
    <scope>NUCLEOTIDE SEQUENCE [LARGE SCALE GENOMIC DNA]</scope>
    <source>
        <strain evidence="3">cv. St1</strain>
    </source>
</reference>
<dbReference type="EMBL" id="BDDD01000388">
    <property type="protein sequence ID" value="GAV65133.1"/>
    <property type="molecule type" value="Genomic_DNA"/>
</dbReference>
<feature type="region of interest" description="Disordered" evidence="1">
    <location>
        <begin position="59"/>
        <end position="82"/>
    </location>
</feature>
<dbReference type="OrthoDB" id="1246837at2759"/>
<accession>A0A1Q3BBI3</accession>
<proteinExistence type="predicted"/>
<dbReference type="AlphaFoldDB" id="A0A1Q3BBI3"/>
<dbReference type="PANTHER" id="PTHR38224:SF1">
    <property type="entry name" value="PHLOEM SPECIFIC PROTEIN"/>
    <property type="match status" value="1"/>
</dbReference>
<evidence type="ECO:0000313" key="2">
    <source>
        <dbReference type="EMBL" id="GAV65133.1"/>
    </source>
</evidence>
<evidence type="ECO:0000256" key="1">
    <source>
        <dbReference type="SAM" id="MobiDB-lite"/>
    </source>
</evidence>
<name>A0A1Q3BBI3_CEPFO</name>
<sequence length="130" mass="15694">MRSNLEYTPRQQYDWDTTSHDYNDHLLRMQRMPSVLTDDVPQYQNVHKIFNNKYTYTQEGERKTAHEEHKQNPPKARKKVHVSEHVETIEVDNHGDCEVTEQSIDMEADDYIQQRHRGFQLCKWKTFKSN</sequence>
<dbReference type="InParanoid" id="A0A1Q3BBI3"/>
<feature type="compositionally biased region" description="Basic and acidic residues" evidence="1">
    <location>
        <begin position="59"/>
        <end position="71"/>
    </location>
</feature>
<organism evidence="2 3">
    <name type="scientific">Cephalotus follicularis</name>
    <name type="common">Albany pitcher plant</name>
    <dbReference type="NCBI Taxonomy" id="3775"/>
    <lineage>
        <taxon>Eukaryota</taxon>
        <taxon>Viridiplantae</taxon>
        <taxon>Streptophyta</taxon>
        <taxon>Embryophyta</taxon>
        <taxon>Tracheophyta</taxon>
        <taxon>Spermatophyta</taxon>
        <taxon>Magnoliopsida</taxon>
        <taxon>eudicotyledons</taxon>
        <taxon>Gunneridae</taxon>
        <taxon>Pentapetalae</taxon>
        <taxon>rosids</taxon>
        <taxon>fabids</taxon>
        <taxon>Oxalidales</taxon>
        <taxon>Cephalotaceae</taxon>
        <taxon>Cephalotus</taxon>
    </lineage>
</organism>